<reference evidence="5" key="3">
    <citation type="submission" date="2016-03" db="UniProtKB">
        <authorList>
            <consortium name="EnsemblProtists"/>
        </authorList>
    </citation>
    <scope>IDENTIFICATION</scope>
</reference>
<keyword evidence="6" id="KW-1185">Reference proteome</keyword>
<evidence type="ECO:0000256" key="1">
    <source>
        <dbReference type="SAM" id="Coils"/>
    </source>
</evidence>
<organism evidence="4">
    <name type="scientific">Guillardia theta (strain CCMP2712)</name>
    <name type="common">Cryptophyte</name>
    <dbReference type="NCBI Taxonomy" id="905079"/>
    <lineage>
        <taxon>Eukaryota</taxon>
        <taxon>Cryptophyceae</taxon>
        <taxon>Pyrenomonadales</taxon>
        <taxon>Geminigeraceae</taxon>
        <taxon>Guillardia</taxon>
    </lineage>
</organism>
<feature type="chain" id="PRO_5008772118" evidence="3">
    <location>
        <begin position="25"/>
        <end position="340"/>
    </location>
</feature>
<feature type="region of interest" description="Disordered" evidence="2">
    <location>
        <begin position="59"/>
        <end position="96"/>
    </location>
</feature>
<dbReference type="AlphaFoldDB" id="L1K2U5"/>
<dbReference type="GeneID" id="17311458"/>
<feature type="compositionally biased region" description="Basic residues" evidence="2">
    <location>
        <begin position="77"/>
        <end position="93"/>
    </location>
</feature>
<sequence length="340" mass="39288">MGANRILQLMVSLSSLLLVTTYTGQHNQMLDLRGNPWIESTEKSRNSLLRGHLLAHLRGGAKTKPTKPRSWKEQSVHHRRIRQRSIKKNRGKNSQKAYLNPAALRALQKADDKSRLKQLEKKDAERRQKKANLVDTVEHNVRVRSMKVKEEADRKREEKYQTLEDYSDSIERELEELRQKRDENRGLVLPDWREEHPTFWKEVDEMNEGETDLDDPEKVWNAYITTGNTWKVAAYNRMMMNQQTSEKQLVIGQQALTTQGDGSGGGMILAAQSAQDTGPMVFHEISSEDVREAEAEERRLEEAEAKQLEEAKALKAKRKKEKKEMAIEMPEASQKKLTYA</sequence>
<reference evidence="4 6" key="1">
    <citation type="journal article" date="2012" name="Nature">
        <title>Algal genomes reveal evolutionary mosaicism and the fate of nucleomorphs.</title>
        <authorList>
            <consortium name="DOE Joint Genome Institute"/>
            <person name="Curtis B.A."/>
            <person name="Tanifuji G."/>
            <person name="Burki F."/>
            <person name="Gruber A."/>
            <person name="Irimia M."/>
            <person name="Maruyama S."/>
            <person name="Arias M.C."/>
            <person name="Ball S.G."/>
            <person name="Gile G.H."/>
            <person name="Hirakawa Y."/>
            <person name="Hopkins J.F."/>
            <person name="Kuo A."/>
            <person name="Rensing S.A."/>
            <person name="Schmutz J."/>
            <person name="Symeonidi A."/>
            <person name="Elias M."/>
            <person name="Eveleigh R.J."/>
            <person name="Herman E.K."/>
            <person name="Klute M.J."/>
            <person name="Nakayama T."/>
            <person name="Obornik M."/>
            <person name="Reyes-Prieto A."/>
            <person name="Armbrust E.V."/>
            <person name="Aves S.J."/>
            <person name="Beiko R.G."/>
            <person name="Coutinho P."/>
            <person name="Dacks J.B."/>
            <person name="Durnford D.G."/>
            <person name="Fast N.M."/>
            <person name="Green B.R."/>
            <person name="Grisdale C.J."/>
            <person name="Hempel F."/>
            <person name="Henrissat B."/>
            <person name="Hoppner M.P."/>
            <person name="Ishida K."/>
            <person name="Kim E."/>
            <person name="Koreny L."/>
            <person name="Kroth P.G."/>
            <person name="Liu Y."/>
            <person name="Malik S.B."/>
            <person name="Maier U.G."/>
            <person name="McRose D."/>
            <person name="Mock T."/>
            <person name="Neilson J.A."/>
            <person name="Onodera N.T."/>
            <person name="Poole A.M."/>
            <person name="Pritham E.J."/>
            <person name="Richards T.A."/>
            <person name="Rocap G."/>
            <person name="Roy S.W."/>
            <person name="Sarai C."/>
            <person name="Schaack S."/>
            <person name="Shirato S."/>
            <person name="Slamovits C.H."/>
            <person name="Spencer D.F."/>
            <person name="Suzuki S."/>
            <person name="Worden A.Z."/>
            <person name="Zauner S."/>
            <person name="Barry K."/>
            <person name="Bell C."/>
            <person name="Bharti A.K."/>
            <person name="Crow J.A."/>
            <person name="Grimwood J."/>
            <person name="Kramer R."/>
            <person name="Lindquist E."/>
            <person name="Lucas S."/>
            <person name="Salamov A."/>
            <person name="McFadden G.I."/>
            <person name="Lane C.E."/>
            <person name="Keeling P.J."/>
            <person name="Gray M.W."/>
            <person name="Grigoriev I.V."/>
            <person name="Archibald J.M."/>
        </authorList>
    </citation>
    <scope>NUCLEOTIDE SEQUENCE</scope>
    <source>
        <strain evidence="4 6">CCMP2712</strain>
    </source>
</reference>
<reference evidence="6" key="2">
    <citation type="submission" date="2012-11" db="EMBL/GenBank/DDBJ databases">
        <authorList>
            <person name="Kuo A."/>
            <person name="Curtis B.A."/>
            <person name="Tanifuji G."/>
            <person name="Burki F."/>
            <person name="Gruber A."/>
            <person name="Irimia M."/>
            <person name="Maruyama S."/>
            <person name="Arias M.C."/>
            <person name="Ball S.G."/>
            <person name="Gile G.H."/>
            <person name="Hirakawa Y."/>
            <person name="Hopkins J.F."/>
            <person name="Rensing S.A."/>
            <person name="Schmutz J."/>
            <person name="Symeonidi A."/>
            <person name="Elias M."/>
            <person name="Eveleigh R.J."/>
            <person name="Herman E.K."/>
            <person name="Klute M.J."/>
            <person name="Nakayama T."/>
            <person name="Obornik M."/>
            <person name="Reyes-Prieto A."/>
            <person name="Armbrust E.V."/>
            <person name="Aves S.J."/>
            <person name="Beiko R.G."/>
            <person name="Coutinho P."/>
            <person name="Dacks J.B."/>
            <person name="Durnford D.G."/>
            <person name="Fast N.M."/>
            <person name="Green B.R."/>
            <person name="Grisdale C."/>
            <person name="Hempe F."/>
            <person name="Henrissat B."/>
            <person name="Hoppner M.P."/>
            <person name="Ishida K.-I."/>
            <person name="Kim E."/>
            <person name="Koreny L."/>
            <person name="Kroth P.G."/>
            <person name="Liu Y."/>
            <person name="Malik S.-B."/>
            <person name="Maier U.G."/>
            <person name="McRose D."/>
            <person name="Mock T."/>
            <person name="Neilson J.A."/>
            <person name="Onodera N.T."/>
            <person name="Poole A.M."/>
            <person name="Pritham E.J."/>
            <person name="Richards T.A."/>
            <person name="Rocap G."/>
            <person name="Roy S.W."/>
            <person name="Sarai C."/>
            <person name="Schaack S."/>
            <person name="Shirato S."/>
            <person name="Slamovits C.H."/>
            <person name="Spencer D.F."/>
            <person name="Suzuki S."/>
            <person name="Worden A.Z."/>
            <person name="Zauner S."/>
            <person name="Barry K."/>
            <person name="Bell C."/>
            <person name="Bharti A.K."/>
            <person name="Crow J.A."/>
            <person name="Grimwood J."/>
            <person name="Kramer R."/>
            <person name="Lindquist E."/>
            <person name="Lucas S."/>
            <person name="Salamov A."/>
            <person name="McFadden G.I."/>
            <person name="Lane C.E."/>
            <person name="Keeling P.J."/>
            <person name="Gray M.W."/>
            <person name="Grigoriev I.V."/>
            <person name="Archibald J.M."/>
        </authorList>
    </citation>
    <scope>NUCLEOTIDE SEQUENCE</scope>
    <source>
        <strain evidence="6">CCMP2712</strain>
    </source>
</reference>
<dbReference type="PaxDb" id="55529-EKX54924"/>
<feature type="region of interest" description="Disordered" evidence="2">
    <location>
        <begin position="313"/>
        <end position="340"/>
    </location>
</feature>
<gene>
    <name evidence="4" type="ORF">GUITHDRAFT_131901</name>
</gene>
<evidence type="ECO:0000313" key="4">
    <source>
        <dbReference type="EMBL" id="EKX54924.1"/>
    </source>
</evidence>
<dbReference type="EMBL" id="JH992966">
    <property type="protein sequence ID" value="EKX54924.1"/>
    <property type="molecule type" value="Genomic_DNA"/>
</dbReference>
<protein>
    <submittedName>
        <fullName evidence="4 5">Uncharacterized protein</fullName>
    </submittedName>
</protein>
<feature type="signal peptide" evidence="3">
    <location>
        <begin position="1"/>
        <end position="24"/>
    </location>
</feature>
<keyword evidence="1" id="KW-0175">Coiled coil</keyword>
<dbReference type="EnsemblProtists" id="EKX54924">
    <property type="protein sequence ID" value="EKX54924"/>
    <property type="gene ID" value="GUITHDRAFT_131901"/>
</dbReference>
<dbReference type="HOGENOM" id="CLU_817474_0_0_1"/>
<name>L1K2U5_GUITC</name>
<evidence type="ECO:0000313" key="5">
    <source>
        <dbReference type="EnsemblProtists" id="EKX54924"/>
    </source>
</evidence>
<keyword evidence="3" id="KW-0732">Signal</keyword>
<evidence type="ECO:0000313" key="6">
    <source>
        <dbReference type="Proteomes" id="UP000011087"/>
    </source>
</evidence>
<accession>L1K2U5</accession>
<dbReference type="RefSeq" id="XP_005841904.1">
    <property type="nucleotide sequence ID" value="XM_005841847.1"/>
</dbReference>
<evidence type="ECO:0000256" key="3">
    <source>
        <dbReference type="SAM" id="SignalP"/>
    </source>
</evidence>
<evidence type="ECO:0000256" key="2">
    <source>
        <dbReference type="SAM" id="MobiDB-lite"/>
    </source>
</evidence>
<dbReference type="Proteomes" id="UP000011087">
    <property type="component" value="Unassembled WGS sequence"/>
</dbReference>
<feature type="compositionally biased region" description="Basic residues" evidence="2">
    <location>
        <begin position="59"/>
        <end position="69"/>
    </location>
</feature>
<dbReference type="KEGG" id="gtt:GUITHDRAFT_131901"/>
<proteinExistence type="predicted"/>
<feature type="coiled-coil region" evidence="1">
    <location>
        <begin position="160"/>
        <end position="187"/>
    </location>
</feature>